<evidence type="ECO:0000256" key="1">
    <source>
        <dbReference type="PROSITE-ProRule" id="PRU00042"/>
    </source>
</evidence>
<dbReference type="PANTHER" id="PTHR38166:SF1">
    <property type="entry name" value="C2H2-TYPE DOMAIN-CONTAINING PROTEIN"/>
    <property type="match status" value="1"/>
</dbReference>
<keyword evidence="5" id="KW-1185">Reference proteome</keyword>
<evidence type="ECO:0000259" key="3">
    <source>
        <dbReference type="PROSITE" id="PS50157"/>
    </source>
</evidence>
<feature type="region of interest" description="Disordered" evidence="2">
    <location>
        <begin position="1"/>
        <end position="87"/>
    </location>
</feature>
<sequence>MPQSAQRKFVPTRETRRDNTASALPLRCRHGYSTVAPTKRKRDRSESDDDFTSTDSEESTDLEDALESDWDSDSSEETTPSQPQLSSDLKNLTHQLADRTLPALTQWISSARYIPPPTHRIPPQKRSKTSRPTILMETQDPTSPSTILILPIDGYLPLACPFSISNPSLHKSCTLQHPLHSIPDLLKHLKTHHPNPFYCPICGQTFDNEPTCDSHIRVRSCTRKEFDIVRGVSPSQLRMIIERDNRHQPEEDRWRRIYKVLFPGAERPRPGEAYLRQGLPLAVAMARDYWEGNGARLVGEYLAEVGRLNSGGDEKIQIAGEEGVSALCKVVGRELVHRVVAGYGRTGGQTGVDGNAAGLDEDRWENAKAEPQD</sequence>
<keyword evidence="1" id="KW-0863">Zinc-finger</keyword>
<accession>A0AA40B2H3</accession>
<proteinExistence type="predicted"/>
<dbReference type="PANTHER" id="PTHR38166">
    <property type="entry name" value="C2H2-TYPE DOMAIN-CONTAINING PROTEIN-RELATED"/>
    <property type="match status" value="1"/>
</dbReference>
<name>A0AA40B2H3_9PEZI</name>
<gene>
    <name evidence="4" type="ORF">B0T21DRAFT_371478</name>
</gene>
<keyword evidence="1" id="KW-0479">Metal-binding</keyword>
<dbReference type="AlphaFoldDB" id="A0AA40B2H3"/>
<feature type="region of interest" description="Disordered" evidence="2">
    <location>
        <begin position="350"/>
        <end position="373"/>
    </location>
</feature>
<dbReference type="Proteomes" id="UP001172159">
    <property type="component" value="Unassembled WGS sequence"/>
</dbReference>
<evidence type="ECO:0000313" key="5">
    <source>
        <dbReference type="Proteomes" id="UP001172159"/>
    </source>
</evidence>
<dbReference type="InterPro" id="IPR013087">
    <property type="entry name" value="Znf_C2H2_type"/>
</dbReference>
<reference evidence="4" key="1">
    <citation type="submission" date="2023-06" db="EMBL/GenBank/DDBJ databases">
        <title>Genome-scale phylogeny and comparative genomics of the fungal order Sordariales.</title>
        <authorList>
            <consortium name="Lawrence Berkeley National Laboratory"/>
            <person name="Hensen N."/>
            <person name="Bonometti L."/>
            <person name="Westerberg I."/>
            <person name="Brannstrom I.O."/>
            <person name="Guillou S."/>
            <person name="Cros-Aarteil S."/>
            <person name="Calhoun S."/>
            <person name="Haridas S."/>
            <person name="Kuo A."/>
            <person name="Mondo S."/>
            <person name="Pangilinan J."/>
            <person name="Riley R."/>
            <person name="Labutti K."/>
            <person name="Andreopoulos B."/>
            <person name="Lipzen A."/>
            <person name="Chen C."/>
            <person name="Yanf M."/>
            <person name="Daum C."/>
            <person name="Ng V."/>
            <person name="Clum A."/>
            <person name="Steindorff A."/>
            <person name="Ohm R."/>
            <person name="Martin F."/>
            <person name="Silar P."/>
            <person name="Natvig D."/>
            <person name="Lalanne C."/>
            <person name="Gautier V."/>
            <person name="Ament-Velasquez S.L."/>
            <person name="Kruys A."/>
            <person name="Hutchinson M.I."/>
            <person name="Powell A.J."/>
            <person name="Barry K."/>
            <person name="Miller A.N."/>
            <person name="Grigoriev I.V."/>
            <person name="Debuchy R."/>
            <person name="Gladieux P."/>
            <person name="Thoren M.H."/>
            <person name="Johannesson H."/>
        </authorList>
    </citation>
    <scope>NUCLEOTIDE SEQUENCE</scope>
    <source>
        <strain evidence="4">CBS 540.89</strain>
    </source>
</reference>
<dbReference type="GO" id="GO:0008270">
    <property type="term" value="F:zinc ion binding"/>
    <property type="evidence" value="ECO:0007669"/>
    <property type="project" value="UniProtKB-KW"/>
</dbReference>
<feature type="compositionally biased region" description="Acidic residues" evidence="2">
    <location>
        <begin position="46"/>
        <end position="76"/>
    </location>
</feature>
<organism evidence="4 5">
    <name type="scientific">Apiosordaria backusii</name>
    <dbReference type="NCBI Taxonomy" id="314023"/>
    <lineage>
        <taxon>Eukaryota</taxon>
        <taxon>Fungi</taxon>
        <taxon>Dikarya</taxon>
        <taxon>Ascomycota</taxon>
        <taxon>Pezizomycotina</taxon>
        <taxon>Sordariomycetes</taxon>
        <taxon>Sordariomycetidae</taxon>
        <taxon>Sordariales</taxon>
        <taxon>Lasiosphaeriaceae</taxon>
        <taxon>Apiosordaria</taxon>
    </lineage>
</organism>
<dbReference type="EMBL" id="JAUKTV010000010">
    <property type="protein sequence ID" value="KAK0726389.1"/>
    <property type="molecule type" value="Genomic_DNA"/>
</dbReference>
<keyword evidence="1" id="KW-0862">Zinc</keyword>
<evidence type="ECO:0000256" key="2">
    <source>
        <dbReference type="SAM" id="MobiDB-lite"/>
    </source>
</evidence>
<comment type="caution">
    <text evidence="4">The sequence shown here is derived from an EMBL/GenBank/DDBJ whole genome shotgun (WGS) entry which is preliminary data.</text>
</comment>
<evidence type="ECO:0000313" key="4">
    <source>
        <dbReference type="EMBL" id="KAK0726389.1"/>
    </source>
</evidence>
<protein>
    <recommendedName>
        <fullName evidence="3">C2H2-type domain-containing protein</fullName>
    </recommendedName>
</protein>
<feature type="compositionally biased region" description="Basic and acidic residues" evidence="2">
    <location>
        <begin position="360"/>
        <end position="373"/>
    </location>
</feature>
<dbReference type="PROSITE" id="PS50157">
    <property type="entry name" value="ZINC_FINGER_C2H2_2"/>
    <property type="match status" value="1"/>
</dbReference>
<feature type="domain" description="C2H2-type" evidence="3">
    <location>
        <begin position="197"/>
        <end position="224"/>
    </location>
</feature>
<feature type="compositionally biased region" description="Polar residues" evidence="2">
    <location>
        <begin position="78"/>
        <end position="87"/>
    </location>
</feature>